<sequence length="62" mass="7440">MRLYGSVRMNALLKLLDLCTYFLYVHHIEHISGTSMLCEYCFKNWILITLFVKFLPTYHNSH</sequence>
<protein>
    <submittedName>
        <fullName evidence="1">Uncharacterized protein</fullName>
    </submittedName>
</protein>
<evidence type="ECO:0000313" key="2">
    <source>
        <dbReference type="Proteomes" id="UP000053766"/>
    </source>
</evidence>
<name>A0A0D8XHV6_DICVI</name>
<dbReference type="AlphaFoldDB" id="A0A0D8XHV6"/>
<reference evidence="2" key="2">
    <citation type="journal article" date="2016" name="Sci. Rep.">
        <title>Dictyocaulus viviparus genome, variome and transcriptome elucidate lungworm biology and support future intervention.</title>
        <authorList>
            <person name="McNulty S.N."/>
            <person name="Strube C."/>
            <person name="Rosa B.A."/>
            <person name="Martin J.C."/>
            <person name="Tyagi R."/>
            <person name="Choi Y.J."/>
            <person name="Wang Q."/>
            <person name="Hallsworth Pepin K."/>
            <person name="Zhang X."/>
            <person name="Ozersky P."/>
            <person name="Wilson R.K."/>
            <person name="Sternberg P.W."/>
            <person name="Gasser R.B."/>
            <person name="Mitreva M."/>
        </authorList>
    </citation>
    <scope>NUCLEOTIDE SEQUENCE [LARGE SCALE GENOMIC DNA]</scope>
    <source>
        <strain evidence="2">HannoverDv2000</strain>
    </source>
</reference>
<gene>
    <name evidence="1" type="ORF">DICVIV_09811</name>
</gene>
<reference evidence="1 2" key="1">
    <citation type="submission" date="2013-11" db="EMBL/GenBank/DDBJ databases">
        <title>Draft genome of the bovine lungworm Dictyocaulus viviparus.</title>
        <authorList>
            <person name="Mitreva M."/>
        </authorList>
    </citation>
    <scope>NUCLEOTIDE SEQUENCE [LARGE SCALE GENOMIC DNA]</scope>
    <source>
        <strain evidence="1 2">HannoverDv2000</strain>
    </source>
</reference>
<organism evidence="1 2">
    <name type="scientific">Dictyocaulus viviparus</name>
    <name type="common">Bovine lungworm</name>
    <dbReference type="NCBI Taxonomy" id="29172"/>
    <lineage>
        <taxon>Eukaryota</taxon>
        <taxon>Metazoa</taxon>
        <taxon>Ecdysozoa</taxon>
        <taxon>Nematoda</taxon>
        <taxon>Chromadorea</taxon>
        <taxon>Rhabditida</taxon>
        <taxon>Rhabditina</taxon>
        <taxon>Rhabditomorpha</taxon>
        <taxon>Strongyloidea</taxon>
        <taxon>Metastrongylidae</taxon>
        <taxon>Dictyocaulus</taxon>
    </lineage>
</organism>
<evidence type="ECO:0000313" key="1">
    <source>
        <dbReference type="EMBL" id="KJH44178.1"/>
    </source>
</evidence>
<dbReference type="Proteomes" id="UP000053766">
    <property type="component" value="Unassembled WGS sequence"/>
</dbReference>
<accession>A0A0D8XHV6</accession>
<keyword evidence="2" id="KW-1185">Reference proteome</keyword>
<dbReference type="EMBL" id="KN716493">
    <property type="protein sequence ID" value="KJH44178.1"/>
    <property type="molecule type" value="Genomic_DNA"/>
</dbReference>
<proteinExistence type="predicted"/>